<feature type="compositionally biased region" description="Polar residues" evidence="1">
    <location>
        <begin position="51"/>
        <end position="60"/>
    </location>
</feature>
<feature type="region of interest" description="Disordered" evidence="1">
    <location>
        <begin position="1"/>
        <end position="63"/>
    </location>
</feature>
<feature type="compositionally biased region" description="Basic and acidic residues" evidence="1">
    <location>
        <begin position="220"/>
        <end position="247"/>
    </location>
</feature>
<reference evidence="3" key="1">
    <citation type="journal article" date="2014" name="Nat. Commun.">
        <title>Genomic adaptations of the halophilic Dead Sea filamentous fungus Eurotium rubrum.</title>
        <authorList>
            <person name="Kis-Papo T."/>
            <person name="Weig A.R."/>
            <person name="Riley R."/>
            <person name="Persoh D."/>
            <person name="Salamov A."/>
            <person name="Sun H."/>
            <person name="Lipzen A."/>
            <person name="Wasser S.P."/>
            <person name="Rambold G."/>
            <person name="Grigoriev I.V."/>
            <person name="Nevo E."/>
        </authorList>
    </citation>
    <scope>NUCLEOTIDE SEQUENCE [LARGE SCALE GENOMIC DNA]</scope>
    <source>
        <strain evidence="3">CBS 135680</strain>
    </source>
</reference>
<name>A0A017SNJ5_ASPRC</name>
<dbReference type="OrthoDB" id="5391950at2759"/>
<dbReference type="GeneID" id="63698924"/>
<dbReference type="Proteomes" id="UP000019804">
    <property type="component" value="Unassembled WGS sequence"/>
</dbReference>
<feature type="compositionally biased region" description="Low complexity" evidence="1">
    <location>
        <begin position="30"/>
        <end position="40"/>
    </location>
</feature>
<dbReference type="RefSeq" id="XP_040641877.1">
    <property type="nucleotide sequence ID" value="XM_040783800.1"/>
</dbReference>
<feature type="region of interest" description="Disordered" evidence="1">
    <location>
        <begin position="89"/>
        <end position="199"/>
    </location>
</feature>
<dbReference type="AlphaFoldDB" id="A0A017SNJ5"/>
<dbReference type="HOGENOM" id="CLU_042177_1_0_1"/>
<gene>
    <name evidence="2" type="ORF">EURHEDRAFT_449280</name>
</gene>
<accession>A0A017SNJ5</accession>
<feature type="compositionally biased region" description="Polar residues" evidence="1">
    <location>
        <begin position="113"/>
        <end position="132"/>
    </location>
</feature>
<protein>
    <submittedName>
        <fullName evidence="2">Uncharacterized protein</fullName>
    </submittedName>
</protein>
<feature type="non-terminal residue" evidence="2">
    <location>
        <position position="1"/>
    </location>
</feature>
<dbReference type="STRING" id="1388766.A0A017SNJ5"/>
<sequence length="264" mass="28903">NPAIMPTTLPMAYSSPKRKRVSYESNEDGPSASSPSPAVPELKLREEESLGGNSPRNTVASRFGELTLRGDPFSGISFAEEPTAASVQATFWDGSHSDSYGLSRALSTGEGDANSSEPSESPANIQGQSENEVTIAPAPSTPQQSPRKKRALSGKQSTRARRGSPPLISDEDEGPLTWHDSEITGHLLSDPNDDGYGINGVGFRPTTAIAWARSQRRQRQVADWKSREAREARERRRERREGIEQDRMRTVQNGAIQKKVKFDV</sequence>
<evidence type="ECO:0000313" key="2">
    <source>
        <dbReference type="EMBL" id="EYE98189.1"/>
    </source>
</evidence>
<proteinExistence type="predicted"/>
<dbReference type="EMBL" id="KK088414">
    <property type="protein sequence ID" value="EYE98189.1"/>
    <property type="molecule type" value="Genomic_DNA"/>
</dbReference>
<organism evidence="2 3">
    <name type="scientific">Aspergillus ruber (strain CBS 135680)</name>
    <dbReference type="NCBI Taxonomy" id="1388766"/>
    <lineage>
        <taxon>Eukaryota</taxon>
        <taxon>Fungi</taxon>
        <taxon>Dikarya</taxon>
        <taxon>Ascomycota</taxon>
        <taxon>Pezizomycotina</taxon>
        <taxon>Eurotiomycetes</taxon>
        <taxon>Eurotiomycetidae</taxon>
        <taxon>Eurotiales</taxon>
        <taxon>Aspergillaceae</taxon>
        <taxon>Aspergillus</taxon>
        <taxon>Aspergillus subgen. Aspergillus</taxon>
    </lineage>
</organism>
<feature type="compositionally biased region" description="Basic residues" evidence="1">
    <location>
        <begin position="146"/>
        <end position="162"/>
    </location>
</feature>
<feature type="region of interest" description="Disordered" evidence="1">
    <location>
        <begin position="218"/>
        <end position="247"/>
    </location>
</feature>
<evidence type="ECO:0000256" key="1">
    <source>
        <dbReference type="SAM" id="MobiDB-lite"/>
    </source>
</evidence>
<evidence type="ECO:0000313" key="3">
    <source>
        <dbReference type="Proteomes" id="UP000019804"/>
    </source>
</evidence>
<keyword evidence="3" id="KW-1185">Reference proteome</keyword>